<accession>A0A1V4K6J3</accession>
<comment type="caution">
    <text evidence="2">The sequence shown here is derived from an EMBL/GenBank/DDBJ whole genome shotgun (WGS) entry which is preliminary data.</text>
</comment>
<evidence type="ECO:0000256" key="1">
    <source>
        <dbReference type="SAM" id="MobiDB-lite"/>
    </source>
</evidence>
<dbReference type="EMBL" id="LSYS01004468">
    <property type="protein sequence ID" value="OPJ79487.1"/>
    <property type="molecule type" value="Genomic_DNA"/>
</dbReference>
<sequence>MLVNPLAALESSHSRSTGKLEERQQHHVFCKQMDVMPLKRHICHQQVQQQTAFSTARFLKHGRHRNYYTQLQSSLGYGHNHLHAPRQLSEELWKAEVLGELVTRGQGATVGMATKGTRSHSGTGHQREKEPQRDWAPKGEGATVGLATQGTRNHRVPAGQPARRCSGHSKDIRGFSSTNPAPQK</sequence>
<protein>
    <submittedName>
        <fullName evidence="2">Uncharacterized protein</fullName>
    </submittedName>
</protein>
<feature type="region of interest" description="Disordered" evidence="1">
    <location>
        <begin position="112"/>
        <end position="184"/>
    </location>
</feature>
<proteinExistence type="predicted"/>
<evidence type="ECO:0000313" key="2">
    <source>
        <dbReference type="EMBL" id="OPJ79487.1"/>
    </source>
</evidence>
<keyword evidence="3" id="KW-1185">Reference proteome</keyword>
<feature type="region of interest" description="Disordered" evidence="1">
    <location>
        <begin position="1"/>
        <end position="22"/>
    </location>
</feature>
<feature type="compositionally biased region" description="Basic and acidic residues" evidence="1">
    <location>
        <begin position="125"/>
        <end position="137"/>
    </location>
</feature>
<name>A0A1V4K6J3_PATFA</name>
<dbReference type="Proteomes" id="UP000190648">
    <property type="component" value="Unassembled WGS sequence"/>
</dbReference>
<gene>
    <name evidence="2" type="ORF">AV530_001618</name>
</gene>
<dbReference type="AlphaFoldDB" id="A0A1V4K6J3"/>
<reference evidence="2 3" key="1">
    <citation type="submission" date="2016-02" db="EMBL/GenBank/DDBJ databases">
        <title>Band-tailed pigeon sequencing and assembly.</title>
        <authorList>
            <person name="Soares A.E."/>
            <person name="Novak B.J."/>
            <person name="Rice E.S."/>
            <person name="O'Connell B."/>
            <person name="Chang D."/>
            <person name="Weber S."/>
            <person name="Shapiro B."/>
        </authorList>
    </citation>
    <scope>NUCLEOTIDE SEQUENCE [LARGE SCALE GENOMIC DNA]</scope>
    <source>
        <strain evidence="2">BTP2013</strain>
        <tissue evidence="2">Blood</tissue>
    </source>
</reference>
<feature type="compositionally biased region" description="Polar residues" evidence="1">
    <location>
        <begin position="175"/>
        <end position="184"/>
    </location>
</feature>
<organism evidence="2 3">
    <name type="scientific">Patagioenas fasciata monilis</name>
    <dbReference type="NCBI Taxonomy" id="372326"/>
    <lineage>
        <taxon>Eukaryota</taxon>
        <taxon>Metazoa</taxon>
        <taxon>Chordata</taxon>
        <taxon>Craniata</taxon>
        <taxon>Vertebrata</taxon>
        <taxon>Euteleostomi</taxon>
        <taxon>Archelosauria</taxon>
        <taxon>Archosauria</taxon>
        <taxon>Dinosauria</taxon>
        <taxon>Saurischia</taxon>
        <taxon>Theropoda</taxon>
        <taxon>Coelurosauria</taxon>
        <taxon>Aves</taxon>
        <taxon>Neognathae</taxon>
        <taxon>Neoaves</taxon>
        <taxon>Columbimorphae</taxon>
        <taxon>Columbiformes</taxon>
        <taxon>Columbidae</taxon>
        <taxon>Patagioenas</taxon>
    </lineage>
</organism>
<evidence type="ECO:0000313" key="3">
    <source>
        <dbReference type="Proteomes" id="UP000190648"/>
    </source>
</evidence>